<dbReference type="RefSeq" id="WP_058297895.1">
    <property type="nucleotide sequence ID" value="NZ_FMAU01000001.1"/>
</dbReference>
<dbReference type="Pfam" id="PF07963">
    <property type="entry name" value="N_methyl"/>
    <property type="match status" value="1"/>
</dbReference>
<protein>
    <submittedName>
        <fullName evidence="4">Type IV pilus assembly protein PilA</fullName>
    </submittedName>
</protein>
<dbReference type="InterPro" id="IPR012902">
    <property type="entry name" value="N_methyl_site"/>
</dbReference>
<evidence type="ECO:0000313" key="4">
    <source>
        <dbReference type="EMBL" id="SCB90989.1"/>
    </source>
</evidence>
<dbReference type="NCBIfam" id="TIGR02532">
    <property type="entry name" value="IV_pilin_GFxxxE"/>
    <property type="match status" value="1"/>
</dbReference>
<name>A0A0V8HMS5_9BACI</name>
<accession>A0A0V8HMS5</accession>
<evidence type="ECO:0000256" key="3">
    <source>
        <dbReference type="SAM" id="Phobius"/>
    </source>
</evidence>
<reference evidence="5" key="1">
    <citation type="submission" date="2016-08" db="EMBL/GenBank/DDBJ databases">
        <authorList>
            <person name="Varghese N."/>
            <person name="Submissions Spin"/>
        </authorList>
    </citation>
    <scope>NUCLEOTIDE SEQUENCE [LARGE SCALE GENOMIC DNA]</scope>
    <source>
        <strain evidence="5">SGD-1123</strain>
    </source>
</reference>
<dbReference type="EMBL" id="FMAU01000001">
    <property type="protein sequence ID" value="SCB90989.1"/>
    <property type="molecule type" value="Genomic_DNA"/>
</dbReference>
<evidence type="ECO:0000256" key="1">
    <source>
        <dbReference type="ARBA" id="ARBA00004241"/>
    </source>
</evidence>
<keyword evidence="3" id="KW-0812">Transmembrane</keyword>
<keyword evidence="3" id="KW-0472">Membrane</keyword>
<sequence length="152" mass="15619">MLRKILKNDKGLTLVELLAVIVILGIIAAIAVPSIGNIIEKSRADAVKAEGIQVLNAAKLYVASEGPIDNSTTLNSTQLAEYMTDNGGVEWTDNKEYSVTSSDGKTLNLNGEATKGNVTITFSSATVQDINAADSASGTIPAPPSGGGGEGQ</sequence>
<dbReference type="AlphaFoldDB" id="A0A0V8HMS5"/>
<dbReference type="OrthoDB" id="2924892at2"/>
<dbReference type="InterPro" id="IPR045584">
    <property type="entry name" value="Pilin-like"/>
</dbReference>
<dbReference type="GO" id="GO:0030420">
    <property type="term" value="P:establishment of competence for transformation"/>
    <property type="evidence" value="ECO:0007669"/>
    <property type="project" value="UniProtKB-KW"/>
</dbReference>
<dbReference type="SUPFAM" id="SSF54523">
    <property type="entry name" value="Pili subunits"/>
    <property type="match status" value="1"/>
</dbReference>
<evidence type="ECO:0000256" key="2">
    <source>
        <dbReference type="ARBA" id="ARBA00023287"/>
    </source>
</evidence>
<dbReference type="Proteomes" id="UP000181997">
    <property type="component" value="Unassembled WGS sequence"/>
</dbReference>
<gene>
    <name evidence="4" type="ORF">GA0061094_1337</name>
</gene>
<evidence type="ECO:0000313" key="5">
    <source>
        <dbReference type="Proteomes" id="UP000181997"/>
    </source>
</evidence>
<proteinExistence type="predicted"/>
<comment type="subcellular location">
    <subcellularLocation>
        <location evidence="1">Cell surface</location>
    </subcellularLocation>
</comment>
<dbReference type="GO" id="GO:0009986">
    <property type="term" value="C:cell surface"/>
    <property type="evidence" value="ECO:0007669"/>
    <property type="project" value="UniProtKB-SubCell"/>
</dbReference>
<dbReference type="PROSITE" id="PS00409">
    <property type="entry name" value="PROKAR_NTER_METHYL"/>
    <property type="match status" value="1"/>
</dbReference>
<organism evidence="4 5">
    <name type="scientific">[Bacillus] enclensis</name>
    <dbReference type="NCBI Taxonomy" id="1402860"/>
    <lineage>
        <taxon>Bacteria</taxon>
        <taxon>Bacillati</taxon>
        <taxon>Bacillota</taxon>
        <taxon>Bacilli</taxon>
        <taxon>Bacillales</taxon>
        <taxon>Bacillaceae</taxon>
        <taxon>Rossellomorea</taxon>
    </lineage>
</organism>
<keyword evidence="3" id="KW-1133">Transmembrane helix</keyword>
<feature type="transmembrane region" description="Helical" evidence="3">
    <location>
        <begin position="12"/>
        <end position="32"/>
    </location>
</feature>
<dbReference type="Gene3D" id="3.30.700.10">
    <property type="entry name" value="Glycoprotein, Type 4 Pilin"/>
    <property type="match status" value="1"/>
</dbReference>
<keyword evidence="5" id="KW-1185">Reference proteome</keyword>
<keyword evidence="2" id="KW-0178">Competence</keyword>